<dbReference type="CDD" id="cd09917">
    <property type="entry name" value="F-box_SF"/>
    <property type="match status" value="1"/>
</dbReference>
<comment type="caution">
    <text evidence="1">The sequence shown here is derived from an EMBL/GenBank/DDBJ whole genome shotgun (WGS) entry which is preliminary data.</text>
</comment>
<evidence type="ECO:0000313" key="2">
    <source>
        <dbReference type="Proteomes" id="UP000772434"/>
    </source>
</evidence>
<accession>A0A9P5PN51</accession>
<dbReference type="AlphaFoldDB" id="A0A9P5PN51"/>
<organism evidence="1 2">
    <name type="scientific">Rhodocollybia butyracea</name>
    <dbReference type="NCBI Taxonomy" id="206335"/>
    <lineage>
        <taxon>Eukaryota</taxon>
        <taxon>Fungi</taxon>
        <taxon>Dikarya</taxon>
        <taxon>Basidiomycota</taxon>
        <taxon>Agaricomycotina</taxon>
        <taxon>Agaricomycetes</taxon>
        <taxon>Agaricomycetidae</taxon>
        <taxon>Agaricales</taxon>
        <taxon>Marasmiineae</taxon>
        <taxon>Omphalotaceae</taxon>
        <taxon>Rhodocollybia</taxon>
    </lineage>
</organism>
<dbReference type="EMBL" id="JADNRY010000089">
    <property type="protein sequence ID" value="KAF9066341.1"/>
    <property type="molecule type" value="Genomic_DNA"/>
</dbReference>
<sequence length="245" mass="27854">MATIPTIRSPLEFSKPQLKKLCLQASRGHPRAYEVLSQIDDELSEYNSQMSALDTQIVLLTFQRNQHNKYTTVSPGIETGIASEISALQIHIEILSSHRGVSYEHKRIISSFLSPLNRLLPNEILIKILVLACDEHDVARDLAPLGLASICHRWREVVLTSTELWSSFKITVSTTYQVPMRFNDPMRRDALLEIERLEMRLEKRINVYLERSGGHLLNLHVIDDNLKTPDTKIRLSYGAVNAGDV</sequence>
<keyword evidence="2" id="KW-1185">Reference proteome</keyword>
<proteinExistence type="predicted"/>
<name>A0A9P5PN51_9AGAR</name>
<dbReference type="Proteomes" id="UP000772434">
    <property type="component" value="Unassembled WGS sequence"/>
</dbReference>
<protein>
    <recommendedName>
        <fullName evidence="3">F-box domain-containing protein</fullName>
    </recommendedName>
</protein>
<dbReference type="OrthoDB" id="2269034at2759"/>
<evidence type="ECO:0000313" key="1">
    <source>
        <dbReference type="EMBL" id="KAF9066341.1"/>
    </source>
</evidence>
<evidence type="ECO:0008006" key="3">
    <source>
        <dbReference type="Google" id="ProtNLM"/>
    </source>
</evidence>
<gene>
    <name evidence="1" type="ORF">BDP27DRAFT_1365751</name>
</gene>
<reference evidence="1" key="1">
    <citation type="submission" date="2020-11" db="EMBL/GenBank/DDBJ databases">
        <authorList>
            <consortium name="DOE Joint Genome Institute"/>
            <person name="Ahrendt S."/>
            <person name="Riley R."/>
            <person name="Andreopoulos W."/>
            <person name="Labutti K."/>
            <person name="Pangilinan J."/>
            <person name="Ruiz-Duenas F.J."/>
            <person name="Barrasa J.M."/>
            <person name="Sanchez-Garcia M."/>
            <person name="Camarero S."/>
            <person name="Miyauchi S."/>
            <person name="Serrano A."/>
            <person name="Linde D."/>
            <person name="Babiker R."/>
            <person name="Drula E."/>
            <person name="Ayuso-Fernandez I."/>
            <person name="Pacheco R."/>
            <person name="Padilla G."/>
            <person name="Ferreira P."/>
            <person name="Barriuso J."/>
            <person name="Kellner H."/>
            <person name="Castanera R."/>
            <person name="Alfaro M."/>
            <person name="Ramirez L."/>
            <person name="Pisabarro A.G."/>
            <person name="Kuo A."/>
            <person name="Tritt A."/>
            <person name="Lipzen A."/>
            <person name="He G."/>
            <person name="Yan M."/>
            <person name="Ng V."/>
            <person name="Cullen D."/>
            <person name="Martin F."/>
            <person name="Rosso M.-N."/>
            <person name="Henrissat B."/>
            <person name="Hibbett D."/>
            <person name="Martinez A.T."/>
            <person name="Grigoriev I.V."/>
        </authorList>
    </citation>
    <scope>NUCLEOTIDE SEQUENCE</scope>
    <source>
        <strain evidence="1">AH 40177</strain>
    </source>
</reference>